<accession>A0ABV3RPZ8</accession>
<dbReference type="PANTHER" id="PTHR43861:SF3">
    <property type="entry name" value="PUTATIVE (AFU_ORTHOLOGUE AFUA_2G14390)-RELATED"/>
    <property type="match status" value="1"/>
</dbReference>
<proteinExistence type="predicted"/>
<dbReference type="SUPFAM" id="SSF53335">
    <property type="entry name" value="S-adenosyl-L-methionine-dependent methyltransferases"/>
    <property type="match status" value="1"/>
</dbReference>
<dbReference type="CDD" id="cd02440">
    <property type="entry name" value="AdoMet_MTases"/>
    <property type="match status" value="1"/>
</dbReference>
<organism evidence="2 3">
    <name type="scientific">Sulfitobacter sediminis</name>
    <dbReference type="NCBI Taxonomy" id="3234186"/>
    <lineage>
        <taxon>Bacteria</taxon>
        <taxon>Pseudomonadati</taxon>
        <taxon>Pseudomonadota</taxon>
        <taxon>Alphaproteobacteria</taxon>
        <taxon>Rhodobacterales</taxon>
        <taxon>Roseobacteraceae</taxon>
        <taxon>Sulfitobacter</taxon>
    </lineage>
</organism>
<dbReference type="InterPro" id="IPR029063">
    <property type="entry name" value="SAM-dependent_MTases_sf"/>
</dbReference>
<keyword evidence="1 2" id="KW-0808">Transferase</keyword>
<dbReference type="GO" id="GO:0061542">
    <property type="term" value="F:3-demethylubiquinol 3-O-methyltransferase activity"/>
    <property type="evidence" value="ECO:0007669"/>
    <property type="project" value="UniProtKB-EC"/>
</dbReference>
<keyword evidence="2" id="KW-0489">Methyltransferase</keyword>
<evidence type="ECO:0000313" key="3">
    <source>
        <dbReference type="Proteomes" id="UP001556098"/>
    </source>
</evidence>
<evidence type="ECO:0000313" key="2">
    <source>
        <dbReference type="EMBL" id="MEW9920643.1"/>
    </source>
</evidence>
<comment type="caution">
    <text evidence="2">The sequence shown here is derived from an EMBL/GenBank/DDBJ whole genome shotgun (WGS) entry which is preliminary data.</text>
</comment>
<dbReference type="Pfam" id="PF13489">
    <property type="entry name" value="Methyltransf_23"/>
    <property type="match status" value="1"/>
</dbReference>
<reference evidence="2 3" key="1">
    <citation type="submission" date="2024-07" db="EMBL/GenBank/DDBJ databases">
        <title>Marimonas sp.nov., isolated from tidal-flat sediment.</title>
        <authorList>
            <person name="Jayan J.N."/>
            <person name="Lee S.S."/>
        </authorList>
    </citation>
    <scope>NUCLEOTIDE SEQUENCE [LARGE SCALE GENOMIC DNA]</scope>
    <source>
        <strain evidence="2 3">MJW-29</strain>
    </source>
</reference>
<keyword evidence="3" id="KW-1185">Reference proteome</keyword>
<sequence>MSIEQTAGNLPSPKPQIVQHRHFGPAMPTLNWVPAPRYLMRRDLLLQIFDRLAPGRIIEYGCGAGSLLADLTARGFSALGVDQSPSALRLARKLAAENENLSVAASDDDARPESFDYLTAFEVFEHIEDDHAALAAWSRFLRPGGTLIFSVPAHPHRWNAADEWAGHFRRYTRADLHALAEGAGFEVTEIQSYGFPVANAMEKLGAKIYARQSAGEDRAEMDKTERTEASGSDRKLLTKLWPIYSAWPFATLFRAMLAFQRLFAGGDRGIGYIVVARKV</sequence>
<dbReference type="PANTHER" id="PTHR43861">
    <property type="entry name" value="TRANS-ACONITATE 2-METHYLTRANSFERASE-RELATED"/>
    <property type="match status" value="1"/>
</dbReference>
<dbReference type="RefSeq" id="WP_367878339.1">
    <property type="nucleotide sequence ID" value="NZ_JBFNXX010000009.1"/>
</dbReference>
<dbReference type="EMBL" id="JBFNXX010000009">
    <property type="protein sequence ID" value="MEW9920643.1"/>
    <property type="molecule type" value="Genomic_DNA"/>
</dbReference>
<evidence type="ECO:0000256" key="1">
    <source>
        <dbReference type="ARBA" id="ARBA00022679"/>
    </source>
</evidence>
<dbReference type="EC" id="2.1.1.222" evidence="2"/>
<dbReference type="GO" id="GO:0032259">
    <property type="term" value="P:methylation"/>
    <property type="evidence" value="ECO:0007669"/>
    <property type="project" value="UniProtKB-KW"/>
</dbReference>
<gene>
    <name evidence="2" type="ORF">AB2B41_13585</name>
</gene>
<dbReference type="Gene3D" id="3.40.50.150">
    <property type="entry name" value="Vaccinia Virus protein VP39"/>
    <property type="match status" value="1"/>
</dbReference>
<dbReference type="GO" id="GO:0102208">
    <property type="term" value="F:2-polyprenyl-6-hydroxyphenol methylase activity"/>
    <property type="evidence" value="ECO:0007669"/>
    <property type="project" value="UniProtKB-EC"/>
</dbReference>
<dbReference type="EC" id="2.1.1.64" evidence="2"/>
<dbReference type="Proteomes" id="UP001556098">
    <property type="component" value="Unassembled WGS sequence"/>
</dbReference>
<name>A0ABV3RPZ8_9RHOB</name>
<protein>
    <submittedName>
        <fullName evidence="2">Class I SAM-dependent methyltransferase</fullName>
        <ecNumber evidence="2">2.1.1.222</ecNumber>
        <ecNumber evidence="2">2.1.1.64</ecNumber>
    </submittedName>
</protein>